<protein>
    <submittedName>
        <fullName evidence="1">Uncharacterized protein</fullName>
    </submittedName>
</protein>
<dbReference type="AlphaFoldDB" id="A0A653AD00"/>
<organism evidence="1">
    <name type="scientific">Uncultured Desulfatiglans sp</name>
    <dbReference type="NCBI Taxonomy" id="1748965"/>
    <lineage>
        <taxon>Bacteria</taxon>
        <taxon>Pseudomonadati</taxon>
        <taxon>Thermodesulfobacteriota</taxon>
        <taxon>Desulfobacteria</taxon>
        <taxon>Desulfatiglandales</taxon>
        <taxon>Desulfatiglandaceae</taxon>
        <taxon>Desulfatiglans</taxon>
        <taxon>environmental samples</taxon>
    </lineage>
</organism>
<proteinExistence type="predicted"/>
<accession>A0A653AD00</accession>
<gene>
    <name evidence="1" type="ORF">TRIP_B350474</name>
</gene>
<reference evidence="1" key="1">
    <citation type="submission" date="2018-07" db="EMBL/GenBank/DDBJ databases">
        <authorList>
            <consortium name="Genoscope - CEA"/>
            <person name="William W."/>
        </authorList>
    </citation>
    <scope>NUCLEOTIDE SEQUENCE</scope>
    <source>
        <strain evidence="1">IK1</strain>
    </source>
</reference>
<name>A0A653AD00_UNCDX</name>
<dbReference type="EMBL" id="UPXX01000029">
    <property type="protein sequence ID" value="VBB45523.1"/>
    <property type="molecule type" value="Genomic_DNA"/>
</dbReference>
<evidence type="ECO:0000313" key="1">
    <source>
        <dbReference type="EMBL" id="VBB45523.1"/>
    </source>
</evidence>
<sequence length="22" mass="2678">MRLVRDAIRTRIEDFIEKEAES</sequence>